<evidence type="ECO:0000313" key="4">
    <source>
        <dbReference type="Proteomes" id="UP001485043"/>
    </source>
</evidence>
<comment type="caution">
    <text evidence="3">The sequence shown here is derived from an EMBL/GenBank/DDBJ whole genome shotgun (WGS) entry which is preliminary data.</text>
</comment>
<dbReference type="Proteomes" id="UP001485043">
    <property type="component" value="Unassembled WGS sequence"/>
</dbReference>
<accession>A0AAW1T6G6</accession>
<reference evidence="3 4" key="1">
    <citation type="journal article" date="2024" name="Nat. Commun.">
        <title>Phylogenomics reveals the evolutionary origins of lichenization in chlorophyte algae.</title>
        <authorList>
            <person name="Puginier C."/>
            <person name="Libourel C."/>
            <person name="Otte J."/>
            <person name="Skaloud P."/>
            <person name="Haon M."/>
            <person name="Grisel S."/>
            <person name="Petersen M."/>
            <person name="Berrin J.G."/>
            <person name="Delaux P.M."/>
            <person name="Dal Grande F."/>
            <person name="Keller J."/>
        </authorList>
    </citation>
    <scope>NUCLEOTIDE SEQUENCE [LARGE SCALE GENOMIC DNA]</scope>
    <source>
        <strain evidence="3 4">SAG 2523</strain>
    </source>
</reference>
<proteinExistence type="predicted"/>
<feature type="compositionally biased region" description="Low complexity" evidence="1">
    <location>
        <begin position="265"/>
        <end position="288"/>
    </location>
</feature>
<dbReference type="EMBL" id="JALJOV010000358">
    <property type="protein sequence ID" value="KAK9864414.1"/>
    <property type="molecule type" value="Genomic_DNA"/>
</dbReference>
<name>A0AAW1T6G6_9CHLO</name>
<feature type="compositionally biased region" description="Pro residues" evidence="1">
    <location>
        <begin position="513"/>
        <end position="532"/>
    </location>
</feature>
<feature type="compositionally biased region" description="Pro residues" evidence="1">
    <location>
        <begin position="356"/>
        <end position="365"/>
    </location>
</feature>
<protein>
    <submittedName>
        <fullName evidence="3">Uncharacterized protein</fullName>
    </submittedName>
</protein>
<feature type="transmembrane region" description="Helical" evidence="2">
    <location>
        <begin position="646"/>
        <end position="676"/>
    </location>
</feature>
<feature type="region of interest" description="Disordered" evidence="1">
    <location>
        <begin position="265"/>
        <end position="311"/>
    </location>
</feature>
<organism evidence="3 4">
    <name type="scientific">Apatococcus fuscideae</name>
    <dbReference type="NCBI Taxonomy" id="2026836"/>
    <lineage>
        <taxon>Eukaryota</taxon>
        <taxon>Viridiplantae</taxon>
        <taxon>Chlorophyta</taxon>
        <taxon>core chlorophytes</taxon>
        <taxon>Trebouxiophyceae</taxon>
        <taxon>Chlorellales</taxon>
        <taxon>Chlorellaceae</taxon>
        <taxon>Apatococcus</taxon>
    </lineage>
</organism>
<feature type="region of interest" description="Disordered" evidence="1">
    <location>
        <begin position="349"/>
        <end position="379"/>
    </location>
</feature>
<keyword evidence="2" id="KW-0812">Transmembrane</keyword>
<feature type="region of interest" description="Disordered" evidence="1">
    <location>
        <begin position="512"/>
        <end position="533"/>
    </location>
</feature>
<evidence type="ECO:0000313" key="3">
    <source>
        <dbReference type="EMBL" id="KAK9864414.1"/>
    </source>
</evidence>
<keyword evidence="2" id="KW-0472">Membrane</keyword>
<dbReference type="AlphaFoldDB" id="A0AAW1T6G6"/>
<evidence type="ECO:0000256" key="1">
    <source>
        <dbReference type="SAM" id="MobiDB-lite"/>
    </source>
</evidence>
<keyword evidence="2" id="KW-1133">Transmembrane helix</keyword>
<evidence type="ECO:0000256" key="2">
    <source>
        <dbReference type="SAM" id="Phobius"/>
    </source>
</evidence>
<gene>
    <name evidence="3" type="ORF">WJX84_010922</name>
</gene>
<sequence length="733" mass="75323">MASFTPDRQQALIAAVAAAAPTSDNVAVTLNNIVAGSVAVDVIVEFLDGSIGEAQYLANLAQSASPNSLVFPLPASLGPLASAPQATISQAANPALAAAPGTLGTPQNAPGGAPYPRSWNSTHVSSFRHNSKPAAIFTTSNTSASAPNVNPFSTSATIPYYYIPMTFANLMSAALTTSLEQALLDAVLASVPSTSNVWSYLSFTSNADLPSAALEIDVFVFFSDGDMPTAFQFSRNVPYLGYSANFTLPASLGSLVAPSTPYLNSASNPSAAHPSPSLVSPGSPSLTSAPYYTSGNDPFGDQAPYEPINTQPYASGPGVYPVIAGMAPGPTGAPAVTSPPPSPIVTMPSTYQSTQSPPPPPPPSPVIGFQSTHTPAPDAAPVATAASIPVVTISYALPAIMLADFTPDVEQAVVDAVTATLPAASNVNVYLTNIRAGSVKFDTVVQFLDGNTDVAQALTESVAASVSSNAGSPSASAAAGGFSLPAIQLPAYLGKAEITAIPTVLVSPNPNAVSPPPPPMAAAPSQPPPPPSTSFEVTLAQYTVASFNSTYQDAFQETLEDYLELSPSDLSITLSNFHDGSLIFTTLVVFLNGDAAAAAHLYAVLNQDASVVFGNTFGDIYVDGEVTTASVPPPPASGSHLSKGDIAGIVIGTVGGWLIVVGILAAVNGALLYYYFRHRRTAAMFDVFLWPMRRNPLMQSTLTRAASCAEPLAKRPGAIQMWQMAQPVISASQ</sequence>
<keyword evidence="4" id="KW-1185">Reference proteome</keyword>